<evidence type="ECO:0000256" key="1">
    <source>
        <dbReference type="SAM" id="MobiDB-lite"/>
    </source>
</evidence>
<feature type="compositionally biased region" description="Basic and acidic residues" evidence="1">
    <location>
        <begin position="72"/>
        <end position="87"/>
    </location>
</feature>
<comment type="caution">
    <text evidence="3">The sequence shown here is derived from an EMBL/GenBank/DDBJ whole genome shotgun (WGS) entry which is preliminary data.</text>
</comment>
<protein>
    <recommendedName>
        <fullName evidence="5">Ni/Co efflux regulator RcnB</fullName>
    </recommendedName>
</protein>
<keyword evidence="4" id="KW-1185">Reference proteome</keyword>
<dbReference type="InterPro" id="IPR024572">
    <property type="entry name" value="RcnB"/>
</dbReference>
<feature type="region of interest" description="Disordered" evidence="1">
    <location>
        <begin position="21"/>
        <end position="87"/>
    </location>
</feature>
<sequence>MKTRTLIASLIVATLGTAGVAQANPGQGGPGNGQGPQHQQGQGGPQGHGNGHDPRQEQGGPGNGRGGPPNWHEGDHVPDRYRDDGHWVQNWRGHDLPEPPHGHRWLEIDGDYVLAAVATGVITSIILGH</sequence>
<gene>
    <name evidence="3" type="ORF">GCM10009038_09420</name>
</gene>
<evidence type="ECO:0000313" key="4">
    <source>
        <dbReference type="Proteomes" id="UP000646745"/>
    </source>
</evidence>
<evidence type="ECO:0008006" key="5">
    <source>
        <dbReference type="Google" id="ProtNLM"/>
    </source>
</evidence>
<dbReference type="Gene3D" id="3.10.450.160">
    <property type="entry name" value="inner membrane protein cigr"/>
    <property type="match status" value="1"/>
</dbReference>
<dbReference type="Pfam" id="PF11776">
    <property type="entry name" value="RcnB"/>
    <property type="match status" value="1"/>
</dbReference>
<accession>A0ABQ3DRP0</accession>
<proteinExistence type="predicted"/>
<dbReference type="RefSeq" id="WP_189443490.1">
    <property type="nucleotide sequence ID" value="NZ_BMZI01000002.1"/>
</dbReference>
<evidence type="ECO:0000256" key="2">
    <source>
        <dbReference type="SAM" id="SignalP"/>
    </source>
</evidence>
<organism evidence="3 4">
    <name type="scientific">Salinicola rhizosphaerae</name>
    <dbReference type="NCBI Taxonomy" id="1443141"/>
    <lineage>
        <taxon>Bacteria</taxon>
        <taxon>Pseudomonadati</taxon>
        <taxon>Pseudomonadota</taxon>
        <taxon>Gammaproteobacteria</taxon>
        <taxon>Oceanospirillales</taxon>
        <taxon>Halomonadaceae</taxon>
        <taxon>Salinicola</taxon>
    </lineage>
</organism>
<feature type="signal peptide" evidence="2">
    <location>
        <begin position="1"/>
        <end position="23"/>
    </location>
</feature>
<feature type="chain" id="PRO_5045866221" description="Ni/Co efflux regulator RcnB" evidence="2">
    <location>
        <begin position="24"/>
        <end position="129"/>
    </location>
</feature>
<dbReference type="Proteomes" id="UP000646745">
    <property type="component" value="Unassembled WGS sequence"/>
</dbReference>
<dbReference type="EMBL" id="BMZI01000002">
    <property type="protein sequence ID" value="GHB13364.1"/>
    <property type="molecule type" value="Genomic_DNA"/>
</dbReference>
<name>A0ABQ3DRP0_9GAMM</name>
<keyword evidence="2" id="KW-0732">Signal</keyword>
<evidence type="ECO:0000313" key="3">
    <source>
        <dbReference type="EMBL" id="GHB13364.1"/>
    </source>
</evidence>
<reference evidence="4" key="1">
    <citation type="journal article" date="2019" name="Int. J. Syst. Evol. Microbiol.">
        <title>The Global Catalogue of Microorganisms (GCM) 10K type strain sequencing project: providing services to taxonomists for standard genome sequencing and annotation.</title>
        <authorList>
            <consortium name="The Broad Institute Genomics Platform"/>
            <consortium name="The Broad Institute Genome Sequencing Center for Infectious Disease"/>
            <person name="Wu L."/>
            <person name="Ma J."/>
        </authorList>
    </citation>
    <scope>NUCLEOTIDE SEQUENCE [LARGE SCALE GENOMIC DNA]</scope>
    <source>
        <strain evidence="4">KCTC 32998</strain>
    </source>
</reference>